<dbReference type="PANTHER" id="PTHR10443:SF46">
    <property type="entry name" value="DIPEPTIDASE"/>
    <property type="match status" value="1"/>
</dbReference>
<keyword evidence="1" id="KW-0224">Dipeptidase</keyword>
<dbReference type="Pfam" id="PF01244">
    <property type="entry name" value="Peptidase_M19"/>
    <property type="match status" value="1"/>
</dbReference>
<keyword evidence="1" id="KW-0862">Zinc</keyword>
<dbReference type="OrthoDB" id="445695at2759"/>
<organism evidence="2 3">
    <name type="scientific">Cotesia congregata</name>
    <name type="common">Parasitoid wasp</name>
    <name type="synonym">Apanteles congregatus</name>
    <dbReference type="NCBI Taxonomy" id="51543"/>
    <lineage>
        <taxon>Eukaryota</taxon>
        <taxon>Metazoa</taxon>
        <taxon>Ecdysozoa</taxon>
        <taxon>Arthropoda</taxon>
        <taxon>Hexapoda</taxon>
        <taxon>Insecta</taxon>
        <taxon>Pterygota</taxon>
        <taxon>Neoptera</taxon>
        <taxon>Endopterygota</taxon>
        <taxon>Hymenoptera</taxon>
        <taxon>Apocrita</taxon>
        <taxon>Ichneumonoidea</taxon>
        <taxon>Braconidae</taxon>
        <taxon>Microgastrinae</taxon>
        <taxon>Cotesia</taxon>
    </lineage>
</organism>
<keyword evidence="1" id="KW-1015">Disulfide bond</keyword>
<comment type="subcellular location">
    <subcellularLocation>
        <location evidence="1">Membrane</location>
        <topology evidence="1">Lipid-anchor</topology>
        <topology evidence="1">GPI-anchor</topology>
    </subcellularLocation>
</comment>
<dbReference type="GO" id="GO:0046872">
    <property type="term" value="F:metal ion binding"/>
    <property type="evidence" value="ECO:0007669"/>
    <property type="project" value="UniProtKB-UniRule"/>
</dbReference>
<evidence type="ECO:0000313" key="2">
    <source>
        <dbReference type="EMBL" id="CAG5103437.1"/>
    </source>
</evidence>
<name>A0A8J2HLV4_COTCN</name>
<protein>
    <recommendedName>
        <fullName evidence="1">Dipeptidase</fullName>
        <ecNumber evidence="1">3.4.13.19</ecNumber>
    </recommendedName>
</protein>
<keyword evidence="1" id="KW-0482">Metalloprotease</keyword>
<proteinExistence type="inferred from homology"/>
<dbReference type="GO" id="GO:0006508">
    <property type="term" value="P:proteolysis"/>
    <property type="evidence" value="ECO:0007669"/>
    <property type="project" value="UniProtKB-KW"/>
</dbReference>
<keyword evidence="3" id="KW-1185">Reference proteome</keyword>
<accession>A0A8J2HLV4</accession>
<feature type="non-terminal residue" evidence="2">
    <location>
        <position position="155"/>
    </location>
</feature>
<dbReference type="GO" id="GO:0070573">
    <property type="term" value="F:metallodipeptidase activity"/>
    <property type="evidence" value="ECO:0007669"/>
    <property type="project" value="InterPro"/>
</dbReference>
<keyword evidence="1" id="KW-0378">Hydrolase</keyword>
<keyword evidence="1" id="KW-0325">Glycoprotein</keyword>
<evidence type="ECO:0000313" key="3">
    <source>
        <dbReference type="Proteomes" id="UP000786811"/>
    </source>
</evidence>
<dbReference type="SUPFAM" id="SSF51556">
    <property type="entry name" value="Metallo-dependent hydrolases"/>
    <property type="match status" value="1"/>
</dbReference>
<dbReference type="InterPro" id="IPR032466">
    <property type="entry name" value="Metal_Hydrolase"/>
</dbReference>
<feature type="non-terminal residue" evidence="2">
    <location>
        <position position="1"/>
    </location>
</feature>
<keyword evidence="1" id="KW-0479">Metal-binding</keyword>
<comment type="similarity">
    <text evidence="1">Belongs to the metallo-dependent hydrolases superfamily. Peptidase M19 family.</text>
</comment>
<dbReference type="PANTHER" id="PTHR10443">
    <property type="entry name" value="MICROSOMAL DIPEPTIDASE"/>
    <property type="match status" value="1"/>
</dbReference>
<keyword evidence="1" id="KW-0449">Lipoprotein</keyword>
<keyword evidence="1" id="KW-0645">Protease</keyword>
<dbReference type="AlphaFoldDB" id="A0A8J2HLV4"/>
<sequence>HICNVVEDTRALKPQEVALYELNIYVSGDAKRIHDSFGHNDLPWNIRKFLKNQLRDFQFDDLTKSHPWSHTAWSHTDLRRLKEGMVAAQFWSAYVPCSSQHLDSVQYRTSAQRRETSKSDWCRGWTRSWHQFGSAANAVRIGSQIPNPHPHVQYT</sequence>
<evidence type="ECO:0000256" key="1">
    <source>
        <dbReference type="RuleBase" id="RU341113"/>
    </source>
</evidence>
<dbReference type="Proteomes" id="UP000786811">
    <property type="component" value="Unassembled WGS sequence"/>
</dbReference>
<dbReference type="EMBL" id="CAJNRD030001123">
    <property type="protein sequence ID" value="CAG5103437.1"/>
    <property type="molecule type" value="Genomic_DNA"/>
</dbReference>
<comment type="subunit">
    <text evidence="1">Homodimer; disulfide-linked.</text>
</comment>
<keyword evidence="1" id="KW-0336">GPI-anchor</keyword>
<keyword evidence="1" id="KW-0472">Membrane</keyword>
<dbReference type="PROSITE" id="PS51365">
    <property type="entry name" value="RENAL_DIPEPTIDASE_2"/>
    <property type="match status" value="1"/>
</dbReference>
<reference evidence="2" key="1">
    <citation type="submission" date="2021-04" db="EMBL/GenBank/DDBJ databases">
        <authorList>
            <person name="Chebbi M.A.C M."/>
        </authorList>
    </citation>
    <scope>NUCLEOTIDE SEQUENCE</scope>
</reference>
<comment type="cofactor">
    <cofactor evidence="1">
        <name>Zn(2+)</name>
        <dbReference type="ChEBI" id="CHEBI:29105"/>
    </cofactor>
</comment>
<dbReference type="InterPro" id="IPR008257">
    <property type="entry name" value="Pept_M19"/>
</dbReference>
<comment type="catalytic activity">
    <reaction evidence="1">
        <text>an L-aminoacyl-L-amino acid + H2O = 2 an L-alpha-amino acid</text>
        <dbReference type="Rhea" id="RHEA:48940"/>
        <dbReference type="ChEBI" id="CHEBI:15377"/>
        <dbReference type="ChEBI" id="CHEBI:59869"/>
        <dbReference type="ChEBI" id="CHEBI:77460"/>
        <dbReference type="EC" id="3.4.13.19"/>
    </reaction>
</comment>
<gene>
    <name evidence="2" type="ORF">HICCMSTLAB_LOCUS11509</name>
</gene>
<dbReference type="Gene3D" id="3.20.20.140">
    <property type="entry name" value="Metal-dependent hydrolases"/>
    <property type="match status" value="1"/>
</dbReference>
<dbReference type="EC" id="3.4.13.19" evidence="1"/>
<comment type="caution">
    <text evidence="2">The sequence shown here is derived from an EMBL/GenBank/DDBJ whole genome shotgun (WGS) entry which is preliminary data.</text>
</comment>
<dbReference type="GO" id="GO:0098552">
    <property type="term" value="C:side of membrane"/>
    <property type="evidence" value="ECO:0007669"/>
    <property type="project" value="UniProtKB-KW"/>
</dbReference>